<keyword evidence="2" id="KW-0472">Membrane</keyword>
<keyword evidence="2" id="KW-0812">Transmembrane</keyword>
<accession>A0A0E0M1N6</accession>
<dbReference type="OMA" id="DDDHKQR"/>
<name>A0A0E0M1N6_ORYPU</name>
<keyword evidence="4" id="KW-1185">Reference proteome</keyword>
<dbReference type="eggNOG" id="ENOG502S7IT">
    <property type="taxonomic scope" value="Eukaryota"/>
</dbReference>
<dbReference type="HOGENOM" id="CLU_091858_0_0_1"/>
<evidence type="ECO:0000256" key="1">
    <source>
        <dbReference type="SAM" id="MobiDB-lite"/>
    </source>
</evidence>
<evidence type="ECO:0000313" key="3">
    <source>
        <dbReference type="EnsemblPlants" id="OPUNC09G10110.1"/>
    </source>
</evidence>
<dbReference type="PANTHER" id="PTHR36369">
    <property type="entry name" value="TRANSMEMBRANE PROTEIN"/>
    <property type="match status" value="1"/>
</dbReference>
<proteinExistence type="predicted"/>
<feature type="transmembrane region" description="Helical" evidence="2">
    <location>
        <begin position="20"/>
        <end position="44"/>
    </location>
</feature>
<dbReference type="Gramene" id="OPUNC09G10110.1">
    <property type="protein sequence ID" value="OPUNC09G10110.1"/>
    <property type="gene ID" value="OPUNC09G10110"/>
</dbReference>
<reference evidence="3" key="2">
    <citation type="submission" date="2018-05" db="EMBL/GenBank/DDBJ databases">
        <title>OpunRS2 (Oryza punctata Reference Sequence Version 2).</title>
        <authorList>
            <person name="Zhang J."/>
            <person name="Kudrna D."/>
            <person name="Lee S."/>
            <person name="Talag J."/>
            <person name="Welchert J."/>
            <person name="Wing R.A."/>
        </authorList>
    </citation>
    <scope>NUCLEOTIDE SEQUENCE [LARGE SCALE GENOMIC DNA]</scope>
</reference>
<evidence type="ECO:0000256" key="2">
    <source>
        <dbReference type="SAM" id="Phobius"/>
    </source>
</evidence>
<protein>
    <submittedName>
        <fullName evidence="3">Uncharacterized protein</fullName>
    </submittedName>
</protein>
<feature type="compositionally biased region" description="Low complexity" evidence="1">
    <location>
        <begin position="79"/>
        <end position="103"/>
    </location>
</feature>
<dbReference type="PANTHER" id="PTHR36369:SF1">
    <property type="entry name" value="TRANSMEMBRANE PROTEIN"/>
    <property type="match status" value="1"/>
</dbReference>
<dbReference type="Proteomes" id="UP000026962">
    <property type="component" value="Chromosome 9"/>
</dbReference>
<evidence type="ECO:0000313" key="4">
    <source>
        <dbReference type="Proteomes" id="UP000026962"/>
    </source>
</evidence>
<feature type="region of interest" description="Disordered" evidence="1">
    <location>
        <begin position="60"/>
        <end position="105"/>
    </location>
</feature>
<keyword evidence="2" id="KW-1133">Transmembrane helix</keyword>
<dbReference type="AlphaFoldDB" id="A0A0E0M1N6"/>
<organism evidence="3">
    <name type="scientific">Oryza punctata</name>
    <name type="common">Red rice</name>
    <dbReference type="NCBI Taxonomy" id="4537"/>
    <lineage>
        <taxon>Eukaryota</taxon>
        <taxon>Viridiplantae</taxon>
        <taxon>Streptophyta</taxon>
        <taxon>Embryophyta</taxon>
        <taxon>Tracheophyta</taxon>
        <taxon>Spermatophyta</taxon>
        <taxon>Magnoliopsida</taxon>
        <taxon>Liliopsida</taxon>
        <taxon>Poales</taxon>
        <taxon>Poaceae</taxon>
        <taxon>BOP clade</taxon>
        <taxon>Oryzoideae</taxon>
        <taxon>Oryzeae</taxon>
        <taxon>Oryzinae</taxon>
        <taxon>Oryza</taxon>
    </lineage>
</organism>
<reference evidence="3" key="1">
    <citation type="submission" date="2015-04" db="UniProtKB">
        <authorList>
            <consortium name="EnsemblPlants"/>
        </authorList>
    </citation>
    <scope>IDENTIFICATION</scope>
</reference>
<sequence length="231" mass="24596">MELLDVVPADAIALRLYSLPAAAAAVGSLWAWLVAALAAAVGLWRIRAAGAVRSALVDDDHKQHKAKQPRGAPPASVSATVDEAPVEATTTTPTSTSEPSTPSKVRFTAYYGGEGDGDEGVVDSVRRCVDNDSDGVRVDGEGETPVRRTASGRRRGPGWTTTSAAALMATPWEEREMAVRRRGDLGWYRHLDMAALDGSVVRLWDGEVTAAVASSPRRRGRRALSELHLSL</sequence>
<dbReference type="EnsemblPlants" id="OPUNC09G10110.1">
    <property type="protein sequence ID" value="OPUNC09G10110.1"/>
    <property type="gene ID" value="OPUNC09G10110"/>
</dbReference>